<comment type="caution">
    <text evidence="1">Lacks conserved residue(s) required for the propagation of feature annotation.</text>
</comment>
<keyword evidence="1" id="KW-0106">Calcium</keyword>
<evidence type="ECO:0000259" key="2">
    <source>
        <dbReference type="PROSITE" id="PS51695"/>
    </source>
</evidence>
<keyword evidence="1" id="KW-0479">Metal-binding</keyword>
<feature type="binding site" evidence="1">
    <location>
        <position position="289"/>
    </location>
    <ligand>
        <name>Ca(2+)</name>
        <dbReference type="ChEBI" id="CHEBI:29108"/>
    </ligand>
</feature>
<gene>
    <name evidence="3" type="ORF">CH35J_012873</name>
</gene>
<sequence length="310" mass="33507">MLGAFDKHYCKTALDGNYDPVYPNPLPGGYDGIDCSTHTPPRVIAITYAWNEAFYSERYIERQCLEFLRLGLQGVTVLAASADRGPADQLGHCIDRETGDPNATEGQFASSFPSSCPWVTSVGATQLRPANGTWSEGAGFPAETALDSGFTSSGGGFSRFFPAPAYQADVTKEYLGNLEMKAHLSNLSSLGYFSPRGRGYPDLSGMGHRYLVNMYGAYQSVKGTSASTPLIASMIARVNDARLHAGKGTVGFLNPVLYAYRDEIMRDVSTGLNWGCGVDEAFLAGRGWDAVTGLGTPDFQKLVDLYRRLP</sequence>
<feature type="binding site" evidence="1">
    <location>
        <position position="268"/>
    </location>
    <ligand>
        <name>Ca(2+)</name>
        <dbReference type="ChEBI" id="CHEBI:29108"/>
    </ligand>
</feature>
<feature type="domain" description="Peptidase S53" evidence="2">
    <location>
        <begin position="1"/>
        <end position="309"/>
    </location>
</feature>
<organism evidence="3 4">
    <name type="scientific">Colletotrichum higginsianum</name>
    <dbReference type="NCBI Taxonomy" id="80884"/>
    <lineage>
        <taxon>Eukaryota</taxon>
        <taxon>Fungi</taxon>
        <taxon>Dikarya</taxon>
        <taxon>Ascomycota</taxon>
        <taxon>Pezizomycotina</taxon>
        <taxon>Sordariomycetes</taxon>
        <taxon>Hypocreomycetidae</taxon>
        <taxon>Glomerellales</taxon>
        <taxon>Glomerellaceae</taxon>
        <taxon>Colletotrichum</taxon>
        <taxon>Colletotrichum destructivum species complex</taxon>
    </lineage>
</organism>
<dbReference type="Pfam" id="PF00082">
    <property type="entry name" value="Peptidase_S8"/>
    <property type="match status" value="1"/>
</dbReference>
<feature type="binding site" evidence="1">
    <location>
        <position position="267"/>
    </location>
    <ligand>
        <name>Ca(2+)</name>
        <dbReference type="ChEBI" id="CHEBI:29108"/>
    </ligand>
</feature>
<comment type="caution">
    <text evidence="3">The sequence shown here is derived from an EMBL/GenBank/DDBJ whole genome shotgun (WGS) entry which is preliminary data.</text>
</comment>
<proteinExistence type="predicted"/>
<dbReference type="InterPro" id="IPR036852">
    <property type="entry name" value="Peptidase_S8/S53_dom_sf"/>
</dbReference>
<accession>A0A4T0VBS9</accession>
<protein>
    <submittedName>
        <fullName evidence="3">Tripeptidyl-peptidase SED1</fullName>
    </submittedName>
</protein>
<evidence type="ECO:0000313" key="4">
    <source>
        <dbReference type="Proteomes" id="UP000305883"/>
    </source>
</evidence>
<comment type="cofactor">
    <cofactor evidence="1">
        <name>Ca(2+)</name>
        <dbReference type="ChEBI" id="CHEBI:29108"/>
    </cofactor>
    <text evidence="1">Binds 1 Ca(2+) ion per subunit.</text>
</comment>
<feature type="binding site" evidence="1">
    <location>
        <position position="287"/>
    </location>
    <ligand>
        <name>Ca(2+)</name>
        <dbReference type="ChEBI" id="CHEBI:29108"/>
    </ligand>
</feature>
<dbReference type="OrthoDB" id="409122at2759"/>
<evidence type="ECO:0000313" key="3">
    <source>
        <dbReference type="EMBL" id="TIC89438.1"/>
    </source>
</evidence>
<dbReference type="PANTHER" id="PTHR14218">
    <property type="entry name" value="PROTEASE S8 TRIPEPTIDYL PEPTIDASE I CLN2"/>
    <property type="match status" value="1"/>
</dbReference>
<dbReference type="AlphaFoldDB" id="A0A4T0VBS9"/>
<dbReference type="GO" id="GO:0046872">
    <property type="term" value="F:metal ion binding"/>
    <property type="evidence" value="ECO:0007669"/>
    <property type="project" value="UniProtKB-UniRule"/>
</dbReference>
<dbReference type="PANTHER" id="PTHR14218:SF19">
    <property type="entry name" value="SERINE PROTEASE AORO, PUTATIVE (AFU_ORTHOLOGUE AFUA_6G10250)-RELATED"/>
    <property type="match status" value="1"/>
</dbReference>
<evidence type="ECO:0000256" key="1">
    <source>
        <dbReference type="PROSITE-ProRule" id="PRU01032"/>
    </source>
</evidence>
<dbReference type="GO" id="GO:0008240">
    <property type="term" value="F:tripeptidyl-peptidase activity"/>
    <property type="evidence" value="ECO:0007669"/>
    <property type="project" value="TreeGrafter"/>
</dbReference>
<name>A0A4T0VBS9_9PEZI</name>
<dbReference type="CDD" id="cd04056">
    <property type="entry name" value="Peptidases_S53"/>
    <property type="match status" value="1"/>
</dbReference>
<dbReference type="Proteomes" id="UP000305883">
    <property type="component" value="Unassembled WGS sequence"/>
</dbReference>
<dbReference type="SUPFAM" id="SSF52743">
    <property type="entry name" value="Subtilisin-like"/>
    <property type="match status" value="1"/>
</dbReference>
<dbReference type="EMBL" id="MWPZ01000017">
    <property type="protein sequence ID" value="TIC89438.1"/>
    <property type="molecule type" value="Genomic_DNA"/>
</dbReference>
<dbReference type="GO" id="GO:0006508">
    <property type="term" value="P:proteolysis"/>
    <property type="evidence" value="ECO:0007669"/>
    <property type="project" value="InterPro"/>
</dbReference>
<dbReference type="InterPro" id="IPR000209">
    <property type="entry name" value="Peptidase_S8/S53_dom"/>
</dbReference>
<dbReference type="GO" id="GO:0004252">
    <property type="term" value="F:serine-type endopeptidase activity"/>
    <property type="evidence" value="ECO:0007669"/>
    <property type="project" value="InterPro"/>
</dbReference>
<dbReference type="PROSITE" id="PS51695">
    <property type="entry name" value="SEDOLISIN"/>
    <property type="match status" value="1"/>
</dbReference>
<dbReference type="InterPro" id="IPR050819">
    <property type="entry name" value="Tripeptidyl-peptidase_I"/>
</dbReference>
<dbReference type="Gene3D" id="3.40.50.200">
    <property type="entry name" value="Peptidase S8/S53 domain"/>
    <property type="match status" value="1"/>
</dbReference>
<reference evidence="3 4" key="1">
    <citation type="journal article" date="2019" name="Genome Biol. Evol.">
        <title>Genomic Plasticity Mediated by Transposable Elements in the Plant Pathogenic Fungus Colletotrichum higginsianum.</title>
        <authorList>
            <person name="Tsushima A."/>
            <person name="Gan P."/>
            <person name="Kumakura N."/>
            <person name="Narusaka M."/>
            <person name="Takano Y."/>
            <person name="Narusaka Y."/>
            <person name="Shirasu K."/>
        </authorList>
    </citation>
    <scope>NUCLEOTIDE SEQUENCE [LARGE SCALE GENOMIC DNA]</scope>
    <source>
        <strain evidence="3 4">MAFF305635-RFP</strain>
    </source>
</reference>
<dbReference type="InterPro" id="IPR030400">
    <property type="entry name" value="Sedolisin_dom"/>
</dbReference>